<protein>
    <submittedName>
        <fullName evidence="1">Uncharacterized protein</fullName>
    </submittedName>
</protein>
<proteinExistence type="predicted"/>
<accession>A0ABU8W809</accession>
<dbReference type="Proteomes" id="UP001363010">
    <property type="component" value="Unassembled WGS sequence"/>
</dbReference>
<sequence length="40" mass="4466">MGRSSGLGGVKRKHGHEDSFCLRIKVREAEVFASTCMRKT</sequence>
<name>A0ABU8W809_9BURK</name>
<evidence type="ECO:0000313" key="1">
    <source>
        <dbReference type="EMBL" id="MEJ8826103.1"/>
    </source>
</evidence>
<keyword evidence="2" id="KW-1185">Reference proteome</keyword>
<evidence type="ECO:0000313" key="2">
    <source>
        <dbReference type="Proteomes" id="UP001363010"/>
    </source>
</evidence>
<dbReference type="EMBL" id="JBBKZV010000029">
    <property type="protein sequence ID" value="MEJ8826103.1"/>
    <property type="molecule type" value="Genomic_DNA"/>
</dbReference>
<reference evidence="1 2" key="1">
    <citation type="submission" date="2024-03" db="EMBL/GenBank/DDBJ databases">
        <title>Novel species of the genus Variovorax.</title>
        <authorList>
            <person name="Liu Q."/>
            <person name="Xin Y.-H."/>
        </authorList>
    </citation>
    <scope>NUCLEOTIDE SEQUENCE [LARGE SCALE GENOMIC DNA]</scope>
    <source>
        <strain evidence="1 2">KACC 18501</strain>
    </source>
</reference>
<comment type="caution">
    <text evidence="1">The sequence shown here is derived from an EMBL/GenBank/DDBJ whole genome shotgun (WGS) entry which is preliminary data.</text>
</comment>
<dbReference type="RefSeq" id="WP_340367141.1">
    <property type="nucleotide sequence ID" value="NZ_JBBKZV010000029.1"/>
</dbReference>
<organism evidence="1 2">
    <name type="scientific">Variovorax humicola</name>
    <dbReference type="NCBI Taxonomy" id="1769758"/>
    <lineage>
        <taxon>Bacteria</taxon>
        <taxon>Pseudomonadati</taxon>
        <taxon>Pseudomonadota</taxon>
        <taxon>Betaproteobacteria</taxon>
        <taxon>Burkholderiales</taxon>
        <taxon>Comamonadaceae</taxon>
        <taxon>Variovorax</taxon>
    </lineage>
</organism>
<gene>
    <name evidence="1" type="ORF">WKW80_29430</name>
</gene>